<dbReference type="Proteomes" id="UP000469380">
    <property type="component" value="Unassembled WGS sequence"/>
</dbReference>
<keyword evidence="5 6" id="KW-0472">Membrane</keyword>
<feature type="transmembrane region" description="Helical" evidence="6">
    <location>
        <begin position="82"/>
        <end position="102"/>
    </location>
</feature>
<reference evidence="8 9" key="2">
    <citation type="submission" date="2019-10" db="EMBL/GenBank/DDBJ databases">
        <authorList>
            <person name="Wolf R A."/>
        </authorList>
    </citation>
    <scope>NUCLEOTIDE SEQUENCE [LARGE SCALE GENOMIC DNA]</scope>
    <source>
        <strain evidence="8">Collinsella_aerofaciens_DSM_13712</strain>
    </source>
</reference>
<sequence length="505" mass="54345">MAEEIKEKPARKKFQMPNTYVILFAVIAFIALLTWFVPGGAYELSEGGDAIAGTYHVVESNPQGLWDIFMAPITGMLGGGTVSGAISISLTIMLFGSLLEMMDRTCALKTAIKRITIANQNNMHALIAILVILMAFFGTLEGAYEEGIVYFLMFVPVILALGLDTVTAIMIVVLGTQIGCLSSIINPFSTGIASGIAGISPGEGMIPRIAMFVIFTGLVILLICRYADKIKAHPEKSVQFFRREQDLKEFPAADDEDLTLTGRQKGALALFVLTFVFMIVGLTPWTSLNPEWTFFEDFVAWVAATPGLRNVLGTDITAFGNWYFPELSMITLIMVILIGVVMHYDADTIIDTILKGASGLVSTAFVVPLARGIQVVMDNGQITPSILNMCENALASLPPFAFVVVALVCYFLIACLIPSSTGLAAATMGIMGTLSTFAGVDVYIMVIIYLMALGLAKMITPCSIVVMTCTAAAHMSYGDWVKKIAPIVAVLFAACCAFLCVLVML</sequence>
<keyword evidence="2" id="KW-1003">Cell membrane</keyword>
<dbReference type="InterPro" id="IPR018385">
    <property type="entry name" value="C4_dicarb_anaerob_car-like"/>
</dbReference>
<dbReference type="AlphaFoldDB" id="A0A5K1IIX2"/>
<feature type="transmembrane region" description="Helical" evidence="6">
    <location>
        <begin position="484"/>
        <end position="504"/>
    </location>
</feature>
<evidence type="ECO:0000313" key="10">
    <source>
        <dbReference type="Proteomes" id="UP000469380"/>
    </source>
</evidence>
<keyword evidence="3 6" id="KW-0812">Transmembrane</keyword>
<dbReference type="GO" id="GO:0005886">
    <property type="term" value="C:plasma membrane"/>
    <property type="evidence" value="ECO:0007669"/>
    <property type="project" value="UniProtKB-SubCell"/>
</dbReference>
<evidence type="ECO:0000313" key="9">
    <source>
        <dbReference type="Proteomes" id="UP000368032"/>
    </source>
</evidence>
<evidence type="ECO:0000256" key="6">
    <source>
        <dbReference type="SAM" id="Phobius"/>
    </source>
</evidence>
<dbReference type="Pfam" id="PF03606">
    <property type="entry name" value="DcuC"/>
    <property type="match status" value="1"/>
</dbReference>
<proteinExistence type="predicted"/>
<dbReference type="Proteomes" id="UP000368032">
    <property type="component" value="Unassembled WGS sequence"/>
</dbReference>
<keyword evidence="4 6" id="KW-1133">Transmembrane helix</keyword>
<name>A0A5K1IIX2_9ACTN</name>
<gene>
    <name evidence="8" type="ORF">CKJAJONC_01059</name>
    <name evidence="7" type="ORF">GT464_03445</name>
</gene>
<dbReference type="PANTHER" id="PTHR43652:SF6">
    <property type="entry name" value="ARGININE REPRESSOR"/>
    <property type="match status" value="1"/>
</dbReference>
<organism evidence="8 9">
    <name type="scientific">Collinsella aerofaciens</name>
    <dbReference type="NCBI Taxonomy" id="74426"/>
    <lineage>
        <taxon>Bacteria</taxon>
        <taxon>Bacillati</taxon>
        <taxon>Actinomycetota</taxon>
        <taxon>Coriobacteriia</taxon>
        <taxon>Coriobacteriales</taxon>
        <taxon>Coriobacteriaceae</taxon>
        <taxon>Collinsella</taxon>
    </lineage>
</organism>
<feature type="transmembrane region" description="Helical" evidence="6">
    <location>
        <begin position="181"/>
        <end position="199"/>
    </location>
</feature>
<dbReference type="EMBL" id="CABWIF010000001">
    <property type="protein sequence ID" value="VWL86188.1"/>
    <property type="molecule type" value="Genomic_DNA"/>
</dbReference>
<evidence type="ECO:0000256" key="1">
    <source>
        <dbReference type="ARBA" id="ARBA00004651"/>
    </source>
</evidence>
<evidence type="ECO:0000313" key="7">
    <source>
        <dbReference type="EMBL" id="MZJ39012.1"/>
    </source>
</evidence>
<accession>A0A5K1IIX2</accession>
<feature type="transmembrane region" description="Helical" evidence="6">
    <location>
        <begin position="205"/>
        <end position="227"/>
    </location>
</feature>
<evidence type="ECO:0000313" key="8">
    <source>
        <dbReference type="EMBL" id="VWL86188.1"/>
    </source>
</evidence>
<dbReference type="EMBL" id="WWSR01000004">
    <property type="protein sequence ID" value="MZJ39012.1"/>
    <property type="molecule type" value="Genomic_DNA"/>
</dbReference>
<feature type="transmembrane region" description="Helical" evidence="6">
    <location>
        <begin position="150"/>
        <end position="174"/>
    </location>
</feature>
<evidence type="ECO:0000256" key="2">
    <source>
        <dbReference type="ARBA" id="ARBA00022475"/>
    </source>
</evidence>
<dbReference type="InterPro" id="IPR051679">
    <property type="entry name" value="DASS-Related_Transporters"/>
</dbReference>
<dbReference type="PANTHER" id="PTHR43652">
    <property type="entry name" value="BASIC AMINO ACID ANTIPORTER YFCC-RELATED"/>
    <property type="match status" value="1"/>
</dbReference>
<feature type="transmembrane region" description="Helical" evidence="6">
    <location>
        <begin position="20"/>
        <end position="37"/>
    </location>
</feature>
<feature type="transmembrane region" description="Helical" evidence="6">
    <location>
        <begin position="397"/>
        <end position="417"/>
    </location>
</feature>
<feature type="transmembrane region" description="Helical" evidence="6">
    <location>
        <begin position="267"/>
        <end position="285"/>
    </location>
</feature>
<comment type="subcellular location">
    <subcellularLocation>
        <location evidence="1">Cell membrane</location>
        <topology evidence="1">Multi-pass membrane protein</topology>
    </subcellularLocation>
</comment>
<feature type="transmembrane region" description="Helical" evidence="6">
    <location>
        <begin position="322"/>
        <end position="344"/>
    </location>
</feature>
<evidence type="ECO:0000256" key="3">
    <source>
        <dbReference type="ARBA" id="ARBA00022692"/>
    </source>
</evidence>
<evidence type="ECO:0000256" key="5">
    <source>
        <dbReference type="ARBA" id="ARBA00023136"/>
    </source>
</evidence>
<reference evidence="7 10" key="1">
    <citation type="journal article" date="2019" name="Nat. Med.">
        <title>A library of human gut bacterial isolates paired with longitudinal multiomics data enables mechanistic microbiome research.</title>
        <authorList>
            <person name="Poyet M."/>
            <person name="Groussin M."/>
            <person name="Gibbons S.M."/>
            <person name="Avila-Pacheco J."/>
            <person name="Jiang X."/>
            <person name="Kearney S.M."/>
            <person name="Perrotta A.R."/>
            <person name="Berdy B."/>
            <person name="Zhao S."/>
            <person name="Lieberman T.D."/>
            <person name="Swanson P.K."/>
            <person name="Smith M."/>
            <person name="Roesemann S."/>
            <person name="Alexander J.E."/>
            <person name="Rich S.A."/>
            <person name="Livny J."/>
            <person name="Vlamakis H."/>
            <person name="Clish C."/>
            <person name="Bullock K."/>
            <person name="Deik A."/>
            <person name="Scott J."/>
            <person name="Pierce K.A."/>
            <person name="Xavier R.J."/>
            <person name="Alm E.J."/>
        </authorList>
    </citation>
    <scope>NUCLEOTIDE SEQUENCE [LARGE SCALE GENOMIC DNA]</scope>
    <source>
        <strain evidence="7 10">BIOML-A20</strain>
    </source>
</reference>
<feature type="transmembrane region" description="Helical" evidence="6">
    <location>
        <begin position="356"/>
        <end position="377"/>
    </location>
</feature>
<protein>
    <submittedName>
        <fullName evidence="8">C4-dicarboxylate anaerobic carrier</fullName>
    </submittedName>
    <submittedName>
        <fullName evidence="7">YfcC family protein</fullName>
    </submittedName>
</protein>
<dbReference type="RefSeq" id="WP_152067291.1">
    <property type="nucleotide sequence ID" value="NZ_CABWIF010000001.1"/>
</dbReference>
<feature type="transmembrane region" description="Helical" evidence="6">
    <location>
        <begin position="123"/>
        <end position="144"/>
    </location>
</feature>
<feature type="transmembrane region" description="Helical" evidence="6">
    <location>
        <begin position="429"/>
        <end position="452"/>
    </location>
</feature>
<evidence type="ECO:0000256" key="4">
    <source>
        <dbReference type="ARBA" id="ARBA00022989"/>
    </source>
</evidence>